<dbReference type="Proteomes" id="UP000054558">
    <property type="component" value="Unassembled WGS sequence"/>
</dbReference>
<protein>
    <submittedName>
        <fullName evidence="1">Uncharacterized protein</fullName>
    </submittedName>
</protein>
<gene>
    <name evidence="1" type="ORF">KFL_001280100</name>
</gene>
<accession>A0A1Y1HW68</accession>
<keyword evidence="2" id="KW-1185">Reference proteome</keyword>
<evidence type="ECO:0000313" key="1">
    <source>
        <dbReference type="EMBL" id="GAQ82890.1"/>
    </source>
</evidence>
<dbReference type="EMBL" id="DF237077">
    <property type="protein sequence ID" value="GAQ82890.1"/>
    <property type="molecule type" value="Genomic_DNA"/>
</dbReference>
<reference evidence="1 2" key="1">
    <citation type="journal article" date="2014" name="Nat. Commun.">
        <title>Klebsormidium flaccidum genome reveals primary factors for plant terrestrial adaptation.</title>
        <authorList>
            <person name="Hori K."/>
            <person name="Maruyama F."/>
            <person name="Fujisawa T."/>
            <person name="Togashi T."/>
            <person name="Yamamoto N."/>
            <person name="Seo M."/>
            <person name="Sato S."/>
            <person name="Yamada T."/>
            <person name="Mori H."/>
            <person name="Tajima N."/>
            <person name="Moriyama T."/>
            <person name="Ikeuchi M."/>
            <person name="Watanabe M."/>
            <person name="Wada H."/>
            <person name="Kobayashi K."/>
            <person name="Saito M."/>
            <person name="Masuda T."/>
            <person name="Sasaki-Sekimoto Y."/>
            <person name="Mashiguchi K."/>
            <person name="Awai K."/>
            <person name="Shimojima M."/>
            <person name="Masuda S."/>
            <person name="Iwai M."/>
            <person name="Nobusawa T."/>
            <person name="Narise T."/>
            <person name="Kondo S."/>
            <person name="Saito H."/>
            <person name="Sato R."/>
            <person name="Murakawa M."/>
            <person name="Ihara Y."/>
            <person name="Oshima-Yamada Y."/>
            <person name="Ohtaka K."/>
            <person name="Satoh M."/>
            <person name="Sonobe K."/>
            <person name="Ishii M."/>
            <person name="Ohtani R."/>
            <person name="Kanamori-Sato M."/>
            <person name="Honoki R."/>
            <person name="Miyazaki D."/>
            <person name="Mochizuki H."/>
            <person name="Umetsu J."/>
            <person name="Higashi K."/>
            <person name="Shibata D."/>
            <person name="Kamiya Y."/>
            <person name="Sato N."/>
            <person name="Nakamura Y."/>
            <person name="Tabata S."/>
            <person name="Ida S."/>
            <person name="Kurokawa K."/>
            <person name="Ohta H."/>
        </authorList>
    </citation>
    <scope>NUCLEOTIDE SEQUENCE [LARGE SCALE GENOMIC DNA]</scope>
    <source>
        <strain evidence="1 2">NIES-2285</strain>
    </source>
</reference>
<organism evidence="1 2">
    <name type="scientific">Klebsormidium nitens</name>
    <name type="common">Green alga</name>
    <name type="synonym">Ulothrix nitens</name>
    <dbReference type="NCBI Taxonomy" id="105231"/>
    <lineage>
        <taxon>Eukaryota</taxon>
        <taxon>Viridiplantae</taxon>
        <taxon>Streptophyta</taxon>
        <taxon>Klebsormidiophyceae</taxon>
        <taxon>Klebsormidiales</taxon>
        <taxon>Klebsormidiaceae</taxon>
        <taxon>Klebsormidium</taxon>
    </lineage>
</organism>
<evidence type="ECO:0000313" key="2">
    <source>
        <dbReference type="Proteomes" id="UP000054558"/>
    </source>
</evidence>
<sequence>MASPRAGKLKADLHRAEIYICETHEKATSRAHEASTRRVAPIRKLCAQNKGCATAALREKPGLHDVFQVGTRLSLSSAKLVHIDGIRWGRRASIRISGSRAATCRPGLGADKTEKVRVSLVVDMRLAARGKLGASKGFPREDLLRVALESALMRKLAQRAKLREMLAEANGQAAYGVDRFRG</sequence>
<name>A0A1Y1HW68_KLENI</name>
<dbReference type="AlphaFoldDB" id="A0A1Y1HW68"/>
<proteinExistence type="predicted"/>